<organism evidence="2 3">
    <name type="scientific">Bacteroides fragilis</name>
    <dbReference type="NCBI Taxonomy" id="817"/>
    <lineage>
        <taxon>Bacteria</taxon>
        <taxon>Pseudomonadati</taxon>
        <taxon>Bacteroidota</taxon>
        <taxon>Bacteroidia</taxon>
        <taxon>Bacteroidales</taxon>
        <taxon>Bacteroidaceae</taxon>
        <taxon>Bacteroides</taxon>
    </lineage>
</organism>
<feature type="compositionally biased region" description="Polar residues" evidence="1">
    <location>
        <begin position="45"/>
        <end position="54"/>
    </location>
</feature>
<dbReference type="AlphaFoldDB" id="A0A853PQR4"/>
<evidence type="ECO:0000313" key="2">
    <source>
        <dbReference type="EMBL" id="OCR29915.1"/>
    </source>
</evidence>
<gene>
    <name evidence="2" type="ORF">AC094_29900</name>
</gene>
<reference evidence="2 3" key="1">
    <citation type="journal article" date="2016" name="PLoS ONE">
        <title>Genomic Diversity of Enterotoxigenic Strains of Bacteroides fragilis.</title>
        <authorList>
            <person name="Pierce J.V."/>
            <person name="Bernstein H.D."/>
        </authorList>
    </citation>
    <scope>NUCLEOTIDE SEQUENCE [LARGE SCALE GENOMIC DNA]</scope>
    <source>
        <strain evidence="2 3">20793-3</strain>
    </source>
</reference>
<accession>A0A853PQR4</accession>
<comment type="caution">
    <text evidence="2">The sequence shown here is derived from an EMBL/GenBank/DDBJ whole genome shotgun (WGS) entry which is preliminary data.</text>
</comment>
<evidence type="ECO:0000313" key="3">
    <source>
        <dbReference type="Proteomes" id="UP000093197"/>
    </source>
</evidence>
<dbReference type="Proteomes" id="UP000093197">
    <property type="component" value="Unassembled WGS sequence"/>
</dbReference>
<name>A0A853PQR4_BACFG</name>
<sequence>MYVSDYLSLCIFPCVFFALKIYDKLSKKQKNGKQYSDREQGKIITGSSNPLFPK</sequence>
<evidence type="ECO:0000256" key="1">
    <source>
        <dbReference type="SAM" id="MobiDB-lite"/>
    </source>
</evidence>
<protein>
    <submittedName>
        <fullName evidence="2">Uncharacterized protein</fullName>
    </submittedName>
</protein>
<proteinExistence type="predicted"/>
<dbReference type="EMBL" id="LIDT01000031">
    <property type="protein sequence ID" value="OCR29915.1"/>
    <property type="molecule type" value="Genomic_DNA"/>
</dbReference>
<feature type="region of interest" description="Disordered" evidence="1">
    <location>
        <begin position="29"/>
        <end position="54"/>
    </location>
</feature>